<name>A0A0M4TAI0_9BACT</name>
<dbReference type="KEGG" id="ccoc:CCON33237_0469"/>
<proteinExistence type="predicted"/>
<dbReference type="AlphaFoldDB" id="A0A0M4TAI0"/>
<dbReference type="PATRIC" id="fig|199.248.peg.496"/>
<gene>
    <name evidence="1" type="ORF">CCON33237_0469</name>
</gene>
<accession>A0A0M4TAI0</accession>
<sequence length="332" mass="38070">MKTRKFLVYCIIYIVVVAGLTYSLNSSDYTFELLGQTITLPIAIWVALPVAVLALLALLHIAYHGYAFYRYKKWIKKDSQLYKDLAKETLLGFESNKDFKTDTYKIASQLTRSISPVGELKDVGVDDAEINNILQTIKSIKNKEIVDLKKFRLAKDSKLNILNELNKIEQLPTYYLDILKNQDQNESLKKAAFDKLIKVASFSEIKRLNFELASEDIMLIITRFVNDEIDLSSDEIFDLLNNAKVTKAQYDKAAIMLKNKLKPDAFIGIFEKLKSIHADADEAYVYALFELQMLDKVREAIEGSDPDEFKEIKVLLFLRDNGKMVPSSLFFK</sequence>
<organism evidence="1 2">
    <name type="scientific">Campylobacter concisus</name>
    <dbReference type="NCBI Taxonomy" id="199"/>
    <lineage>
        <taxon>Bacteria</taxon>
        <taxon>Pseudomonadati</taxon>
        <taxon>Campylobacterota</taxon>
        <taxon>Epsilonproteobacteria</taxon>
        <taxon>Campylobacterales</taxon>
        <taxon>Campylobacteraceae</taxon>
        <taxon>Campylobacter</taxon>
    </lineage>
</organism>
<protein>
    <submittedName>
        <fullName evidence="1">Putative membrane protein</fullName>
    </submittedName>
</protein>
<dbReference type="GeneID" id="28662139"/>
<evidence type="ECO:0000313" key="2">
    <source>
        <dbReference type="Proteomes" id="UP000066049"/>
    </source>
</evidence>
<dbReference type="EMBL" id="CP012541">
    <property type="protein sequence ID" value="ALF47174.1"/>
    <property type="molecule type" value="Genomic_DNA"/>
</dbReference>
<dbReference type="Proteomes" id="UP000066049">
    <property type="component" value="Chromosome"/>
</dbReference>
<reference evidence="2" key="1">
    <citation type="submission" date="2015-08" db="EMBL/GenBank/DDBJ databases">
        <title>Comparative genomics of the Campylobacter concisus group.</title>
        <authorList>
            <person name="Miller W.G."/>
            <person name="Yee E."/>
            <person name="Chapman M.H."/>
            <person name="Huynh S."/>
            <person name="Bono J.L."/>
            <person name="On S.L.W."/>
            <person name="St Leger J."/>
            <person name="Foster G."/>
            <person name="Parker C.T."/>
        </authorList>
    </citation>
    <scope>NUCLEOTIDE SEQUENCE [LARGE SCALE GENOMIC DNA]</scope>
    <source>
        <strain evidence="2">ATCC 33237</strain>
    </source>
</reference>
<evidence type="ECO:0000313" key="1">
    <source>
        <dbReference type="EMBL" id="ALF47174.1"/>
    </source>
</evidence>
<dbReference type="RefSeq" id="WP_054196230.1">
    <property type="nucleotide sequence ID" value="NZ_CABMKQ010000002.1"/>
</dbReference>